<dbReference type="InterPro" id="IPR029044">
    <property type="entry name" value="Nucleotide-diphossugar_trans"/>
</dbReference>
<organism evidence="4 5">
    <name type="scientific">Schleiferia thermophila</name>
    <dbReference type="NCBI Taxonomy" id="884107"/>
    <lineage>
        <taxon>Bacteria</taxon>
        <taxon>Pseudomonadati</taxon>
        <taxon>Bacteroidota</taxon>
        <taxon>Flavobacteriia</taxon>
        <taxon>Flavobacteriales</taxon>
        <taxon>Schleiferiaceae</taxon>
        <taxon>Schleiferia</taxon>
    </lineage>
</organism>
<dbReference type="AlphaFoldDB" id="A0A369A6N1"/>
<name>A0A369A6N1_9FLAO</name>
<dbReference type="Gene3D" id="3.90.550.10">
    <property type="entry name" value="Spore Coat Polysaccharide Biosynthesis Protein SpsA, Chain A"/>
    <property type="match status" value="1"/>
</dbReference>
<evidence type="ECO:0000256" key="2">
    <source>
        <dbReference type="SAM" id="Phobius"/>
    </source>
</evidence>
<dbReference type="PANTHER" id="PTHR43630:SF2">
    <property type="entry name" value="GLYCOSYLTRANSFERASE"/>
    <property type="match status" value="1"/>
</dbReference>
<evidence type="ECO:0000313" key="5">
    <source>
        <dbReference type="Proteomes" id="UP000253517"/>
    </source>
</evidence>
<dbReference type="Proteomes" id="UP000253517">
    <property type="component" value="Unassembled WGS sequence"/>
</dbReference>
<keyword evidence="2" id="KW-1133">Transmembrane helix</keyword>
<sequence>MTRLHPLQVLITAGNEEANIARVLQSVHGWADSIYLMLDARSTDRTESIASAYPVTIFRHPYDTPARQKNRALDQMPSQWTLILDADEEVTQHLRQAIDSLLSRPAPQHKAYWIRRKNQFMGRWIRYSGWQGDSVVRLILNDGTCRYPDVLVHEEMECPTPIGRLDGHILHYTYQGLDQYMKKIHRYASWQSQELYRKGTNPSMFHFVVKPMFRFIKHYFIQLGILDGIPGLAISTIQAWAVFERYLKLRDLYNQTNAS</sequence>
<gene>
    <name evidence="4" type="ORF">DES35_10171</name>
</gene>
<dbReference type="EMBL" id="QPJS01000001">
    <property type="protein sequence ID" value="RCX04801.1"/>
    <property type="molecule type" value="Genomic_DNA"/>
</dbReference>
<dbReference type="RefSeq" id="WP_037360720.1">
    <property type="nucleotide sequence ID" value="NZ_BHZF01000001.1"/>
</dbReference>
<keyword evidence="4" id="KW-0808">Transferase</keyword>
<keyword evidence="5" id="KW-1185">Reference proteome</keyword>
<reference evidence="4 5" key="1">
    <citation type="submission" date="2018-07" db="EMBL/GenBank/DDBJ databases">
        <title>Genomic Encyclopedia of Type Strains, Phase IV (KMG-IV): sequencing the most valuable type-strain genomes for metagenomic binning, comparative biology and taxonomic classification.</title>
        <authorList>
            <person name="Goeker M."/>
        </authorList>
    </citation>
    <scope>NUCLEOTIDE SEQUENCE [LARGE SCALE GENOMIC DNA]</scope>
    <source>
        <strain evidence="4 5">DSM 21410</strain>
    </source>
</reference>
<protein>
    <submittedName>
        <fullName evidence="4">Glycosyltransferase involved in cell wall biosynthesis</fullName>
    </submittedName>
</protein>
<dbReference type="PANTHER" id="PTHR43630">
    <property type="entry name" value="POLY-BETA-1,6-N-ACETYL-D-GLUCOSAMINE SYNTHASE"/>
    <property type="match status" value="1"/>
</dbReference>
<keyword evidence="2" id="KW-0812">Transmembrane</keyword>
<feature type="transmembrane region" description="Helical" evidence="2">
    <location>
        <begin position="219"/>
        <end position="243"/>
    </location>
</feature>
<proteinExistence type="inferred from homology"/>
<accession>A0A369A6N1</accession>
<dbReference type="GO" id="GO:0016740">
    <property type="term" value="F:transferase activity"/>
    <property type="evidence" value="ECO:0007669"/>
    <property type="project" value="UniProtKB-KW"/>
</dbReference>
<dbReference type="Pfam" id="PF00535">
    <property type="entry name" value="Glycos_transf_2"/>
    <property type="match status" value="1"/>
</dbReference>
<dbReference type="CDD" id="cd02511">
    <property type="entry name" value="Beta4Glucosyltransferase"/>
    <property type="match status" value="1"/>
</dbReference>
<evidence type="ECO:0000313" key="4">
    <source>
        <dbReference type="EMBL" id="RCX04801.1"/>
    </source>
</evidence>
<comment type="caution">
    <text evidence="4">The sequence shown here is derived from an EMBL/GenBank/DDBJ whole genome shotgun (WGS) entry which is preliminary data.</text>
</comment>
<feature type="domain" description="Glycosyltransferase 2-like" evidence="3">
    <location>
        <begin position="9"/>
        <end position="98"/>
    </location>
</feature>
<evidence type="ECO:0000256" key="1">
    <source>
        <dbReference type="ARBA" id="ARBA00038494"/>
    </source>
</evidence>
<comment type="similarity">
    <text evidence="1">Belongs to the glycosyltransferase 2 family. WaaE/KdtX subfamily.</text>
</comment>
<dbReference type="SUPFAM" id="SSF53448">
    <property type="entry name" value="Nucleotide-diphospho-sugar transferases"/>
    <property type="match status" value="1"/>
</dbReference>
<dbReference type="InterPro" id="IPR001173">
    <property type="entry name" value="Glyco_trans_2-like"/>
</dbReference>
<keyword evidence="2" id="KW-0472">Membrane</keyword>
<evidence type="ECO:0000259" key="3">
    <source>
        <dbReference type="Pfam" id="PF00535"/>
    </source>
</evidence>